<evidence type="ECO:0000313" key="8">
    <source>
        <dbReference type="Proteomes" id="UP000277671"/>
    </source>
</evidence>
<dbReference type="EMBL" id="RBKT01000001">
    <property type="protein sequence ID" value="RKR87391.1"/>
    <property type="molecule type" value="Genomic_DNA"/>
</dbReference>
<dbReference type="AlphaFoldDB" id="A0A495JF88"/>
<evidence type="ECO:0000256" key="1">
    <source>
        <dbReference type="ARBA" id="ARBA00023015"/>
    </source>
</evidence>
<comment type="caution">
    <text evidence="7">The sequence shown here is derived from an EMBL/GenBank/DDBJ whole genome shotgun (WGS) entry which is preliminary data.</text>
</comment>
<keyword evidence="2 4" id="KW-0238">DNA-binding</keyword>
<feature type="region of interest" description="Disordered" evidence="5">
    <location>
        <begin position="1"/>
        <end position="28"/>
    </location>
</feature>
<evidence type="ECO:0000259" key="6">
    <source>
        <dbReference type="PROSITE" id="PS50977"/>
    </source>
</evidence>
<dbReference type="PROSITE" id="PS50977">
    <property type="entry name" value="HTH_TETR_2"/>
    <property type="match status" value="1"/>
</dbReference>
<name>A0A495JF88_9ACTN</name>
<sequence length="196" mass="21372">MVVWDADAVTEPRPSSAARTHRRSDARRNQEQVVAAAQELFAEHGLGVTVPQVAARAGVGRATVYRSYPTKEDLVAAVAGEHFNRLEAGARQALAAPDAYRGLNEYVLALFDELARNRGLATAFFEARIPSAGKLLDLIGLLLQNAAGSGQVRPDATVRDVRVILCGAVRQLIVLRENDPNVWRRYAIMVLDAFRA</sequence>
<dbReference type="GO" id="GO:0000976">
    <property type="term" value="F:transcription cis-regulatory region binding"/>
    <property type="evidence" value="ECO:0007669"/>
    <property type="project" value="TreeGrafter"/>
</dbReference>
<dbReference type="InterPro" id="IPR050109">
    <property type="entry name" value="HTH-type_TetR-like_transc_reg"/>
</dbReference>
<organism evidence="7 8">
    <name type="scientific">Micromonospora pisi</name>
    <dbReference type="NCBI Taxonomy" id="589240"/>
    <lineage>
        <taxon>Bacteria</taxon>
        <taxon>Bacillati</taxon>
        <taxon>Actinomycetota</taxon>
        <taxon>Actinomycetes</taxon>
        <taxon>Micromonosporales</taxon>
        <taxon>Micromonosporaceae</taxon>
        <taxon>Micromonospora</taxon>
    </lineage>
</organism>
<keyword evidence="1" id="KW-0805">Transcription regulation</keyword>
<accession>A0A495JF88</accession>
<dbReference type="Pfam" id="PF21597">
    <property type="entry name" value="TetR_C_43"/>
    <property type="match status" value="1"/>
</dbReference>
<dbReference type="PANTHER" id="PTHR30055">
    <property type="entry name" value="HTH-TYPE TRANSCRIPTIONAL REGULATOR RUTR"/>
    <property type="match status" value="1"/>
</dbReference>
<dbReference type="PRINTS" id="PR00455">
    <property type="entry name" value="HTHTETR"/>
</dbReference>
<feature type="domain" description="HTH tetR-type" evidence="6">
    <location>
        <begin position="27"/>
        <end position="86"/>
    </location>
</feature>
<gene>
    <name evidence="7" type="ORF">BDK92_1666</name>
</gene>
<evidence type="ECO:0000256" key="5">
    <source>
        <dbReference type="SAM" id="MobiDB-lite"/>
    </source>
</evidence>
<feature type="DNA-binding region" description="H-T-H motif" evidence="4">
    <location>
        <begin position="49"/>
        <end position="68"/>
    </location>
</feature>
<keyword evidence="8" id="KW-1185">Reference proteome</keyword>
<dbReference type="InterPro" id="IPR009057">
    <property type="entry name" value="Homeodomain-like_sf"/>
</dbReference>
<dbReference type="Pfam" id="PF00440">
    <property type="entry name" value="TetR_N"/>
    <property type="match status" value="1"/>
</dbReference>
<dbReference type="InterPro" id="IPR001647">
    <property type="entry name" value="HTH_TetR"/>
</dbReference>
<keyword evidence="3" id="KW-0804">Transcription</keyword>
<dbReference type="Gene3D" id="1.10.357.10">
    <property type="entry name" value="Tetracycline Repressor, domain 2"/>
    <property type="match status" value="1"/>
</dbReference>
<dbReference type="InterPro" id="IPR049445">
    <property type="entry name" value="TetR_SbtR-like_C"/>
</dbReference>
<dbReference type="SUPFAM" id="SSF46689">
    <property type="entry name" value="Homeodomain-like"/>
    <property type="match status" value="1"/>
</dbReference>
<dbReference type="SUPFAM" id="SSF48498">
    <property type="entry name" value="Tetracyclin repressor-like, C-terminal domain"/>
    <property type="match status" value="1"/>
</dbReference>
<evidence type="ECO:0000256" key="4">
    <source>
        <dbReference type="PROSITE-ProRule" id="PRU00335"/>
    </source>
</evidence>
<protein>
    <submittedName>
        <fullName evidence="7">TetR family transcriptional regulator</fullName>
    </submittedName>
</protein>
<dbReference type="Proteomes" id="UP000277671">
    <property type="component" value="Unassembled WGS sequence"/>
</dbReference>
<dbReference type="PANTHER" id="PTHR30055:SF234">
    <property type="entry name" value="HTH-TYPE TRANSCRIPTIONAL REGULATOR BETI"/>
    <property type="match status" value="1"/>
</dbReference>
<evidence type="ECO:0000313" key="7">
    <source>
        <dbReference type="EMBL" id="RKR87391.1"/>
    </source>
</evidence>
<dbReference type="GO" id="GO:0003700">
    <property type="term" value="F:DNA-binding transcription factor activity"/>
    <property type="evidence" value="ECO:0007669"/>
    <property type="project" value="TreeGrafter"/>
</dbReference>
<evidence type="ECO:0000256" key="2">
    <source>
        <dbReference type="ARBA" id="ARBA00023125"/>
    </source>
</evidence>
<proteinExistence type="predicted"/>
<dbReference type="InterPro" id="IPR036271">
    <property type="entry name" value="Tet_transcr_reg_TetR-rel_C_sf"/>
</dbReference>
<evidence type="ECO:0000256" key="3">
    <source>
        <dbReference type="ARBA" id="ARBA00023163"/>
    </source>
</evidence>
<reference evidence="7 8" key="1">
    <citation type="submission" date="2018-10" db="EMBL/GenBank/DDBJ databases">
        <title>Sequencing the genomes of 1000 actinobacteria strains.</title>
        <authorList>
            <person name="Klenk H.-P."/>
        </authorList>
    </citation>
    <scope>NUCLEOTIDE SEQUENCE [LARGE SCALE GENOMIC DNA]</scope>
    <source>
        <strain evidence="7 8">DSM 45175</strain>
    </source>
</reference>